<evidence type="ECO:0000313" key="12">
    <source>
        <dbReference type="Ensembl" id="ENSCAFP00000047060.1"/>
    </source>
</evidence>
<evidence type="ECO:0000313" key="14">
    <source>
        <dbReference type="Proteomes" id="UP000002254"/>
    </source>
</evidence>
<dbReference type="Ensembl" id="ENSCAFT00000069843.2">
    <property type="protein sequence ID" value="ENSCAFP00000047060.1"/>
    <property type="gene ID" value="ENSCAFG00000042809.2"/>
</dbReference>
<dbReference type="PROSITE" id="PS51352">
    <property type="entry name" value="THIOREDOXIN_2"/>
    <property type="match status" value="1"/>
</dbReference>
<dbReference type="AlphaFoldDB" id="A0A8C0QAT1"/>
<feature type="domain" description="Thioredoxin" evidence="11">
    <location>
        <begin position="75"/>
        <end position="234"/>
    </location>
</feature>
<evidence type="ECO:0000256" key="1">
    <source>
        <dbReference type="ARBA" id="ARBA00003330"/>
    </source>
</evidence>
<dbReference type="InterPro" id="IPR036249">
    <property type="entry name" value="Thioredoxin-like_sf"/>
</dbReference>
<reference evidence="13" key="3">
    <citation type="submission" date="2025-05" db="UniProtKB">
        <authorList>
            <consortium name="Ensembl"/>
        </authorList>
    </citation>
    <scope>IDENTIFICATION</scope>
</reference>
<dbReference type="Gene3D" id="3.40.30.10">
    <property type="entry name" value="Glutaredoxin"/>
    <property type="match status" value="1"/>
</dbReference>
<comment type="catalytic activity">
    <reaction evidence="8 10">
        <text>a hydroperoxide + [thioredoxin]-dithiol = an alcohol + [thioredoxin]-disulfide + H2O</text>
        <dbReference type="Rhea" id="RHEA:62620"/>
        <dbReference type="Rhea" id="RHEA-COMP:10698"/>
        <dbReference type="Rhea" id="RHEA-COMP:10700"/>
        <dbReference type="ChEBI" id="CHEBI:15377"/>
        <dbReference type="ChEBI" id="CHEBI:29950"/>
        <dbReference type="ChEBI" id="CHEBI:30879"/>
        <dbReference type="ChEBI" id="CHEBI:35924"/>
        <dbReference type="ChEBI" id="CHEBI:50058"/>
        <dbReference type="EC" id="1.11.1.24"/>
    </reaction>
</comment>
<evidence type="ECO:0000256" key="2">
    <source>
        <dbReference type="ARBA" id="ARBA00004253"/>
    </source>
</evidence>
<accession>A0A8C0QAT1</accession>
<dbReference type="InterPro" id="IPR013740">
    <property type="entry name" value="Redoxin"/>
</dbReference>
<dbReference type="GO" id="GO:0008379">
    <property type="term" value="F:thioredoxin peroxidase activity"/>
    <property type="evidence" value="ECO:0007669"/>
    <property type="project" value="InterPro"/>
</dbReference>
<evidence type="ECO:0000256" key="3">
    <source>
        <dbReference type="ARBA" id="ARBA00010505"/>
    </source>
</evidence>
<evidence type="ECO:0000256" key="8">
    <source>
        <dbReference type="ARBA" id="ARBA00049091"/>
    </source>
</evidence>
<dbReference type="Proteomes" id="UP000694542">
    <property type="component" value="Chromosome 2"/>
</dbReference>
<dbReference type="CDD" id="cd03013">
    <property type="entry name" value="PRX5_like"/>
    <property type="match status" value="1"/>
</dbReference>
<dbReference type="EC" id="1.11.1.24" evidence="10"/>
<protein>
    <recommendedName>
        <fullName evidence="10">Peroxiredoxin-5</fullName>
        <ecNumber evidence="10">1.11.1.24</ecNumber>
    </recommendedName>
</protein>
<name>A0A8C0QAT1_CANLF</name>
<dbReference type="Pfam" id="PF08534">
    <property type="entry name" value="Redoxin"/>
    <property type="match status" value="1"/>
</dbReference>
<dbReference type="InterPro" id="IPR037944">
    <property type="entry name" value="PRX5-like"/>
</dbReference>
<reference evidence="12 14" key="1">
    <citation type="journal article" date="2005" name="Nature">
        <title>Genome sequence, comparative analysis and haplotype structure of the domestic dog.</title>
        <authorList>
            <consortium name="Broad Sequencing Platform"/>
            <person name="Lindblad-Toh K."/>
            <person name="Wade C.M."/>
            <person name="Mikkelsen T.S."/>
            <person name="Karlsson E.K."/>
            <person name="Jaffe D.B."/>
            <person name="Kamal M."/>
            <person name="Clamp M."/>
            <person name="Chang J.L."/>
            <person name="Kulbokas E.J. III"/>
            <person name="Zody M.C."/>
            <person name="Mauceli E."/>
            <person name="Xie X."/>
            <person name="Breen M."/>
            <person name="Wayne R.K."/>
            <person name="Ostrander E.A."/>
            <person name="Ponting C.P."/>
            <person name="Galibert F."/>
            <person name="Smith D.R."/>
            <person name="DeJong P.J."/>
            <person name="Kirkness E."/>
            <person name="Alvarez P."/>
            <person name="Biagi T."/>
            <person name="Brockman W."/>
            <person name="Butler J."/>
            <person name="Chin C.W."/>
            <person name="Cook A."/>
            <person name="Cuff J."/>
            <person name="Daly M.J."/>
            <person name="DeCaprio D."/>
            <person name="Gnerre S."/>
            <person name="Grabherr M."/>
            <person name="Kellis M."/>
            <person name="Kleber M."/>
            <person name="Bardeleben C."/>
            <person name="Goodstadt L."/>
            <person name="Heger A."/>
            <person name="Hitte C."/>
            <person name="Kim L."/>
            <person name="Koepfli K.P."/>
            <person name="Parker H.G."/>
            <person name="Pollinger J.P."/>
            <person name="Searle S.M."/>
            <person name="Sutter N.B."/>
            <person name="Thomas R."/>
            <person name="Webber C."/>
            <person name="Baldwin J."/>
            <person name="Abebe A."/>
            <person name="Abouelleil A."/>
            <person name="Aftuck L."/>
            <person name="Ait-Zahra M."/>
            <person name="Aldredge T."/>
            <person name="Allen N."/>
            <person name="An P."/>
            <person name="Anderson S."/>
            <person name="Antoine C."/>
            <person name="Arachchi H."/>
            <person name="Aslam A."/>
            <person name="Ayotte L."/>
            <person name="Bachantsang P."/>
            <person name="Barry A."/>
            <person name="Bayul T."/>
            <person name="Benamara M."/>
            <person name="Berlin A."/>
            <person name="Bessette D."/>
            <person name="Blitshteyn B."/>
            <person name="Bloom T."/>
            <person name="Blye J."/>
            <person name="Boguslavskiy L."/>
            <person name="Bonnet C."/>
            <person name="Boukhgalter B."/>
            <person name="Brown A."/>
            <person name="Cahill P."/>
            <person name="Calixte N."/>
            <person name="Camarata J."/>
            <person name="Cheshatsang Y."/>
            <person name="Chu J."/>
            <person name="Citroen M."/>
            <person name="Collymore A."/>
            <person name="Cooke P."/>
            <person name="Dawoe T."/>
            <person name="Daza R."/>
            <person name="Decktor K."/>
            <person name="DeGray S."/>
            <person name="Dhargay N."/>
            <person name="Dooley K."/>
            <person name="Dooley K."/>
            <person name="Dorje P."/>
            <person name="Dorjee K."/>
            <person name="Dorris L."/>
            <person name="Duffey N."/>
            <person name="Dupes A."/>
            <person name="Egbiremolen O."/>
            <person name="Elong R."/>
            <person name="Falk J."/>
            <person name="Farina A."/>
            <person name="Faro S."/>
            <person name="Ferguson D."/>
            <person name="Ferreira P."/>
            <person name="Fisher S."/>
            <person name="FitzGerald M."/>
            <person name="Foley K."/>
            <person name="Foley C."/>
            <person name="Franke A."/>
            <person name="Friedrich D."/>
            <person name="Gage D."/>
            <person name="Garber M."/>
            <person name="Gearin G."/>
            <person name="Giannoukos G."/>
            <person name="Goode T."/>
            <person name="Goyette A."/>
            <person name="Graham J."/>
            <person name="Grandbois E."/>
            <person name="Gyaltsen K."/>
            <person name="Hafez N."/>
            <person name="Hagopian D."/>
            <person name="Hagos B."/>
            <person name="Hall J."/>
            <person name="Healy C."/>
            <person name="Hegarty R."/>
            <person name="Honan T."/>
            <person name="Horn A."/>
            <person name="Houde N."/>
            <person name="Hughes L."/>
            <person name="Hunnicutt L."/>
            <person name="Husby M."/>
            <person name="Jester B."/>
            <person name="Jones C."/>
            <person name="Kamat A."/>
            <person name="Kanga B."/>
            <person name="Kells C."/>
            <person name="Khazanovich D."/>
            <person name="Kieu A.C."/>
            <person name="Kisner P."/>
            <person name="Kumar M."/>
            <person name="Lance K."/>
            <person name="Landers T."/>
            <person name="Lara M."/>
            <person name="Lee W."/>
            <person name="Leger J.P."/>
            <person name="Lennon N."/>
            <person name="Leuper L."/>
            <person name="LeVine S."/>
            <person name="Liu J."/>
            <person name="Liu X."/>
            <person name="Lokyitsang Y."/>
            <person name="Lokyitsang T."/>
            <person name="Lui A."/>
            <person name="Macdonald J."/>
            <person name="Major J."/>
            <person name="Marabella R."/>
            <person name="Maru K."/>
            <person name="Matthews C."/>
            <person name="McDonough S."/>
            <person name="Mehta T."/>
            <person name="Meldrim J."/>
            <person name="Melnikov A."/>
            <person name="Meneus L."/>
            <person name="Mihalev A."/>
            <person name="Mihova T."/>
            <person name="Miller K."/>
            <person name="Mittelman R."/>
            <person name="Mlenga V."/>
            <person name="Mulrain L."/>
            <person name="Munson G."/>
            <person name="Navidi A."/>
            <person name="Naylor J."/>
            <person name="Nguyen T."/>
            <person name="Nguyen N."/>
            <person name="Nguyen C."/>
            <person name="Nguyen T."/>
            <person name="Nicol R."/>
            <person name="Norbu N."/>
            <person name="Norbu C."/>
            <person name="Novod N."/>
            <person name="Nyima T."/>
            <person name="Olandt P."/>
            <person name="O'Neill B."/>
            <person name="O'Neill K."/>
            <person name="Osman S."/>
            <person name="Oyono L."/>
            <person name="Patti C."/>
            <person name="Perrin D."/>
            <person name="Phunkhang P."/>
            <person name="Pierre F."/>
            <person name="Priest M."/>
            <person name="Rachupka A."/>
            <person name="Raghuraman S."/>
            <person name="Rameau R."/>
            <person name="Ray V."/>
            <person name="Raymond C."/>
            <person name="Rege F."/>
            <person name="Rise C."/>
            <person name="Rogers J."/>
            <person name="Rogov P."/>
            <person name="Sahalie J."/>
            <person name="Settipalli S."/>
            <person name="Sharpe T."/>
            <person name="Shea T."/>
            <person name="Sheehan M."/>
            <person name="Sherpa N."/>
            <person name="Shi J."/>
            <person name="Shih D."/>
            <person name="Sloan J."/>
            <person name="Smith C."/>
            <person name="Sparrow T."/>
            <person name="Stalker J."/>
            <person name="Stange-Thomann N."/>
            <person name="Stavropoulos S."/>
            <person name="Stone C."/>
            <person name="Stone S."/>
            <person name="Sykes S."/>
            <person name="Tchuinga P."/>
            <person name="Tenzing P."/>
            <person name="Tesfaye S."/>
            <person name="Thoulutsang D."/>
            <person name="Thoulutsang Y."/>
            <person name="Topham K."/>
            <person name="Topping I."/>
            <person name="Tsamla T."/>
            <person name="Vassiliev H."/>
            <person name="Venkataraman V."/>
            <person name="Vo A."/>
            <person name="Wangchuk T."/>
            <person name="Wangdi T."/>
            <person name="Weiand M."/>
            <person name="Wilkinson J."/>
            <person name="Wilson A."/>
            <person name="Yadav S."/>
            <person name="Yang S."/>
            <person name="Yang X."/>
            <person name="Young G."/>
            <person name="Yu Q."/>
            <person name="Zainoun J."/>
            <person name="Zembek L."/>
            <person name="Zimmer A."/>
            <person name="Lander E.S."/>
        </authorList>
    </citation>
    <scope>NUCLEOTIDE SEQUENCE [LARGE SCALE GENOMIC DNA]</scope>
    <source>
        <strain evidence="12">Boxer</strain>
    </source>
</reference>
<evidence type="ECO:0000256" key="7">
    <source>
        <dbReference type="ARBA" id="ARBA00023284"/>
    </source>
</evidence>
<reference evidence="13" key="2">
    <citation type="submission" date="2018-10" db="EMBL/GenBank/DDBJ databases">
        <title>De novo assembly of a Great Dane genome.</title>
        <authorList>
            <person name="Kidd J.M."/>
            <person name="Pendleton A.L."/>
            <person name="Shen F."/>
            <person name="Emery S."/>
        </authorList>
    </citation>
    <scope>NUCLEOTIDE SEQUENCE [LARGE SCALE GENOMIC DNA]</scope>
    <source>
        <strain evidence="13">Great Dane</strain>
    </source>
</reference>
<comment type="function">
    <text evidence="1">Thiol-specific peroxidase that catalyzes the reduction of hydrogen peroxide and organic hydroperoxides to water and alcohols, respectively. Plays a role in cell protection against oxidative stress by detoxifying peroxides and as sensor of hydrogen peroxide-mediated signaling events.</text>
</comment>
<keyword evidence="4 10" id="KW-0575">Peroxidase</keyword>
<evidence type="ECO:0000259" key="11">
    <source>
        <dbReference type="PROSITE" id="PS51352"/>
    </source>
</evidence>
<organism evidence="13 15">
    <name type="scientific">Canis lupus familiaris</name>
    <name type="common">Dog</name>
    <name type="synonym">Canis familiaris</name>
    <dbReference type="NCBI Taxonomy" id="9615"/>
    <lineage>
        <taxon>Eukaryota</taxon>
        <taxon>Metazoa</taxon>
        <taxon>Chordata</taxon>
        <taxon>Craniata</taxon>
        <taxon>Vertebrata</taxon>
        <taxon>Euteleostomi</taxon>
        <taxon>Mammalia</taxon>
        <taxon>Eutheria</taxon>
        <taxon>Laurasiatheria</taxon>
        <taxon>Carnivora</taxon>
        <taxon>Caniformia</taxon>
        <taxon>Canidae</taxon>
        <taxon>Canis</taxon>
    </lineage>
</organism>
<evidence type="ECO:0000256" key="5">
    <source>
        <dbReference type="ARBA" id="ARBA00022862"/>
    </source>
</evidence>
<dbReference type="InterPro" id="IPR013766">
    <property type="entry name" value="Thioredoxin_domain"/>
</dbReference>
<dbReference type="FunFam" id="3.40.30.10:FF:000020">
    <property type="entry name" value="Peroxiredoxin"/>
    <property type="match status" value="1"/>
</dbReference>
<comment type="subcellular location">
    <subcellularLocation>
        <location evidence="2">Peroxisome matrix</location>
    </subcellularLocation>
</comment>
<dbReference type="Proteomes" id="UP000002254">
    <property type="component" value="Chromosome 2"/>
</dbReference>
<comment type="similarity">
    <text evidence="3 10">Belongs to the peroxiredoxin family. Prx5 subfamily.</text>
</comment>
<keyword evidence="7 10" id="KW-0676">Redox-active center</keyword>
<evidence type="ECO:0000313" key="13">
    <source>
        <dbReference type="Ensembl" id="ENSCAFP00040011391.1"/>
    </source>
</evidence>
<keyword evidence="6 10" id="KW-0560">Oxidoreductase</keyword>
<dbReference type="PANTHER" id="PTHR10430">
    <property type="entry name" value="PEROXIREDOXIN"/>
    <property type="match status" value="1"/>
</dbReference>
<sequence>MAATTSQSSPGWVHLWRANSPLVQPRGPRKTSWTEAFSTPLVQGSGAWPQEPVTEQLCGSCVVLSNERIRCLKTRRVGDAIPSVIVFEGEPGNKVNLAELFKGKKGVLFGVPRSFSPGCSKTHLPGFMEQAEALKAKGVQVIACLSVNDVFVTEAWGRAHNSGGKVRLLADPTGAFGKETDLLLDDSLVSLFGNHQLKRFSMVIENGIVKSLNVEPDGTGLTCSLAPNILSRSECPGPDTPSTLSCCTCPALDKGPLCSNFNEVHPVGIVTKFLQ</sequence>
<evidence type="ECO:0000256" key="4">
    <source>
        <dbReference type="ARBA" id="ARBA00022559"/>
    </source>
</evidence>
<evidence type="ECO:0000256" key="9">
    <source>
        <dbReference type="PIRSR" id="PIRSR637944-1"/>
    </source>
</evidence>
<proteinExistence type="inferred from homology"/>
<accession>A0A8P0T029</accession>
<feature type="active site" description="Cysteine sulfenic acid (-SOH) intermediate" evidence="9">
    <location>
        <position position="119"/>
    </location>
</feature>
<dbReference type="Ensembl" id="ENSCAFT00040013162.1">
    <property type="protein sequence ID" value="ENSCAFP00040011391.1"/>
    <property type="gene ID" value="ENSCAFG00040007104.1"/>
</dbReference>
<evidence type="ECO:0000256" key="10">
    <source>
        <dbReference type="RuleBase" id="RU366011"/>
    </source>
</evidence>
<keyword evidence="5 10" id="KW-0049">Antioxidant</keyword>
<evidence type="ECO:0000313" key="15">
    <source>
        <dbReference type="Proteomes" id="UP000694542"/>
    </source>
</evidence>
<dbReference type="GO" id="GO:0005782">
    <property type="term" value="C:peroxisomal matrix"/>
    <property type="evidence" value="ECO:0007669"/>
    <property type="project" value="UniProtKB-SubCell"/>
</dbReference>
<dbReference type="PANTHER" id="PTHR10430:SF16">
    <property type="entry name" value="PEROXIREDOXIN-5, MITOCHONDRIAL"/>
    <property type="match status" value="1"/>
</dbReference>
<dbReference type="GO" id="GO:0034599">
    <property type="term" value="P:cellular response to oxidative stress"/>
    <property type="evidence" value="ECO:0007669"/>
    <property type="project" value="InterPro"/>
</dbReference>
<dbReference type="SUPFAM" id="SSF52833">
    <property type="entry name" value="Thioredoxin-like"/>
    <property type="match status" value="1"/>
</dbReference>
<evidence type="ECO:0000256" key="6">
    <source>
        <dbReference type="ARBA" id="ARBA00023002"/>
    </source>
</evidence>